<sequence>MKKINALLISIVMFLSCQDAKEKASENVTNSVIEKTLNQVGVASENIERANQNKAEIEITYDGQNLFSKDENFKTIMNTAGKQMMVFSIDSEDAKINISFSGLKDMLDVKPIIGKNKEGKLDPKDANGTVVTIVIAKENGFVYTLLEGEATITKLVQDEVSIEFSGKAGTFLDANKPENWKPIHGKIISKYPVMNFIQVKKEELFY</sequence>
<reference evidence="2" key="1">
    <citation type="submission" date="2019-05" db="EMBL/GenBank/DDBJ databases">
        <title>Flavobacterium profundi sp. nov., isolated from a deep-sea seamount.</title>
        <authorList>
            <person name="Zhang D.-C."/>
        </authorList>
    </citation>
    <scope>NUCLEOTIDE SEQUENCE [LARGE SCALE GENOMIC DNA]</scope>
    <source>
        <strain evidence="2">EC11</strain>
    </source>
</reference>
<organism evidence="1 2">
    <name type="scientific">Flavobacterium jejuense</name>
    <dbReference type="NCBI Taxonomy" id="1544455"/>
    <lineage>
        <taxon>Bacteria</taxon>
        <taxon>Pseudomonadati</taxon>
        <taxon>Bacteroidota</taxon>
        <taxon>Flavobacteriia</taxon>
        <taxon>Flavobacteriales</taxon>
        <taxon>Flavobacteriaceae</taxon>
        <taxon>Flavobacterium</taxon>
    </lineage>
</organism>
<evidence type="ECO:0000313" key="1">
    <source>
        <dbReference type="EMBL" id="NHN24272.1"/>
    </source>
</evidence>
<comment type="caution">
    <text evidence="1">The sequence shown here is derived from an EMBL/GenBank/DDBJ whole genome shotgun (WGS) entry which is preliminary data.</text>
</comment>
<dbReference type="EMBL" id="VEVQ02000001">
    <property type="protein sequence ID" value="NHN24272.1"/>
    <property type="molecule type" value="Genomic_DNA"/>
</dbReference>
<name>A0ABX0IKD2_9FLAO</name>
<proteinExistence type="predicted"/>
<dbReference type="PROSITE" id="PS51257">
    <property type="entry name" value="PROKAR_LIPOPROTEIN"/>
    <property type="match status" value="1"/>
</dbReference>
<reference evidence="1 2" key="2">
    <citation type="submission" date="2019-05" db="EMBL/GenBank/DDBJ databases">
        <authorList>
            <person name="Lianzixin W."/>
        </authorList>
    </citation>
    <scope>NUCLEOTIDE SEQUENCE [LARGE SCALE GENOMIC DNA]</scope>
    <source>
        <strain evidence="1 2">EC11</strain>
    </source>
</reference>
<gene>
    <name evidence="1" type="ORF">FIA58_001175</name>
</gene>
<accession>A0ABX0IKD2</accession>
<reference evidence="1 2" key="3">
    <citation type="submission" date="2020-02" db="EMBL/GenBank/DDBJ databases">
        <title>Flavobacterium profundi sp. nov., isolated from a deep-sea seamount.</title>
        <authorList>
            <person name="Zhang D.-C."/>
        </authorList>
    </citation>
    <scope>NUCLEOTIDE SEQUENCE [LARGE SCALE GENOMIC DNA]</scope>
    <source>
        <strain evidence="1 2">EC11</strain>
    </source>
</reference>
<evidence type="ECO:0008006" key="3">
    <source>
        <dbReference type="Google" id="ProtNLM"/>
    </source>
</evidence>
<keyword evidence="2" id="KW-1185">Reference proteome</keyword>
<protein>
    <recommendedName>
        <fullName evidence="3">Lipoprotein</fullName>
    </recommendedName>
</protein>
<dbReference type="Proteomes" id="UP000817854">
    <property type="component" value="Unassembled WGS sequence"/>
</dbReference>
<dbReference type="RefSeq" id="WP_140959173.1">
    <property type="nucleotide sequence ID" value="NZ_VEVQ02000001.1"/>
</dbReference>
<evidence type="ECO:0000313" key="2">
    <source>
        <dbReference type="Proteomes" id="UP000817854"/>
    </source>
</evidence>